<dbReference type="SUPFAM" id="SSF90123">
    <property type="entry name" value="ABC transporter transmembrane region"/>
    <property type="match status" value="1"/>
</dbReference>
<evidence type="ECO:0000256" key="2">
    <source>
        <dbReference type="ARBA" id="ARBA00022692"/>
    </source>
</evidence>
<evidence type="ECO:0000256" key="8">
    <source>
        <dbReference type="SAM" id="MobiDB-lite"/>
    </source>
</evidence>
<evidence type="ECO:0000256" key="4">
    <source>
        <dbReference type="ARBA" id="ARBA00022801"/>
    </source>
</evidence>
<evidence type="ECO:0000256" key="5">
    <source>
        <dbReference type="ARBA" id="ARBA00022840"/>
    </source>
</evidence>
<feature type="domain" description="Peptidase C39" evidence="12">
    <location>
        <begin position="37"/>
        <end position="160"/>
    </location>
</feature>
<keyword evidence="14" id="KW-1185">Reference proteome</keyword>
<keyword evidence="3" id="KW-0547">Nucleotide-binding</keyword>
<dbReference type="InterPro" id="IPR003439">
    <property type="entry name" value="ABC_transporter-like_ATP-bd"/>
</dbReference>
<name>A0ABR9G2M2_9GAMM</name>
<keyword evidence="4" id="KW-0378">Hydrolase</keyword>
<feature type="transmembrane region" description="Helical" evidence="9">
    <location>
        <begin position="230"/>
        <end position="247"/>
    </location>
</feature>
<gene>
    <name evidence="13" type="ORF">EI547_16970</name>
</gene>
<dbReference type="PANTHER" id="PTHR43394:SF1">
    <property type="entry name" value="ATP-BINDING CASSETTE SUB-FAMILY B MEMBER 10, MITOCHONDRIAL"/>
    <property type="match status" value="1"/>
</dbReference>
<dbReference type="CDD" id="cd18587">
    <property type="entry name" value="ABC_6TM_LapB_like"/>
    <property type="match status" value="1"/>
</dbReference>
<dbReference type="PROSITE" id="PS50929">
    <property type="entry name" value="ABC_TM1F"/>
    <property type="match status" value="1"/>
</dbReference>
<feature type="region of interest" description="Disordered" evidence="8">
    <location>
        <begin position="1"/>
        <end position="26"/>
    </location>
</feature>
<dbReference type="Gene3D" id="3.40.50.300">
    <property type="entry name" value="P-loop containing nucleotide triphosphate hydrolases"/>
    <property type="match status" value="1"/>
</dbReference>
<comment type="caution">
    <text evidence="13">The sequence shown here is derived from an EMBL/GenBank/DDBJ whole genome shotgun (WGS) entry which is preliminary data.</text>
</comment>
<evidence type="ECO:0000256" key="9">
    <source>
        <dbReference type="SAM" id="Phobius"/>
    </source>
</evidence>
<dbReference type="NCBIfam" id="TIGR03375">
    <property type="entry name" value="type_I_sec_LssB"/>
    <property type="match status" value="1"/>
</dbReference>
<dbReference type="EMBL" id="RRZB01000062">
    <property type="protein sequence ID" value="MBE0465129.1"/>
    <property type="molecule type" value="Genomic_DNA"/>
</dbReference>
<protein>
    <submittedName>
        <fullName evidence="13">Type I secretion system permease/ATPase</fullName>
    </submittedName>
</protein>
<keyword evidence="2 9" id="KW-0812">Transmembrane</keyword>
<dbReference type="SMART" id="SM00382">
    <property type="entry name" value="AAA"/>
    <property type="match status" value="1"/>
</dbReference>
<dbReference type="RefSeq" id="WP_192539564.1">
    <property type="nucleotide sequence ID" value="NZ_RRZB01000062.1"/>
</dbReference>
<evidence type="ECO:0000256" key="1">
    <source>
        <dbReference type="ARBA" id="ARBA00004651"/>
    </source>
</evidence>
<reference evidence="13 14" key="1">
    <citation type="submission" date="2020-07" db="EMBL/GenBank/DDBJ databases">
        <title>Halophilic bacteria isolated from french cheeses.</title>
        <authorList>
            <person name="Kothe C.I."/>
            <person name="Farah-Kraiem B."/>
            <person name="Renault P."/>
            <person name="Dridi B."/>
        </authorList>
    </citation>
    <scope>NUCLEOTIDE SEQUENCE [LARGE SCALE GENOMIC DNA]</scope>
    <source>
        <strain evidence="13 14">FME20</strain>
    </source>
</reference>
<dbReference type="SUPFAM" id="SSF52540">
    <property type="entry name" value="P-loop containing nucleoside triphosphate hydrolases"/>
    <property type="match status" value="1"/>
</dbReference>
<dbReference type="Proteomes" id="UP001645038">
    <property type="component" value="Unassembled WGS sequence"/>
</dbReference>
<feature type="transmembrane region" description="Helical" evidence="9">
    <location>
        <begin position="332"/>
        <end position="349"/>
    </location>
</feature>
<dbReference type="InterPro" id="IPR003593">
    <property type="entry name" value="AAA+_ATPase"/>
</dbReference>
<evidence type="ECO:0000259" key="10">
    <source>
        <dbReference type="PROSITE" id="PS50893"/>
    </source>
</evidence>
<dbReference type="Pfam" id="PF00005">
    <property type="entry name" value="ABC_tran"/>
    <property type="match status" value="1"/>
</dbReference>
<dbReference type="PROSITE" id="PS50893">
    <property type="entry name" value="ABC_TRANSPORTER_2"/>
    <property type="match status" value="1"/>
</dbReference>
<dbReference type="InterPro" id="IPR027417">
    <property type="entry name" value="P-loop_NTPase"/>
</dbReference>
<keyword evidence="6 9" id="KW-1133">Transmembrane helix</keyword>
<dbReference type="InterPro" id="IPR017750">
    <property type="entry name" value="ATPase_T1SS"/>
</dbReference>
<proteinExistence type="predicted"/>
<keyword evidence="5" id="KW-0067">ATP-binding</keyword>
<comment type="subcellular location">
    <subcellularLocation>
        <location evidence="1">Cell membrane</location>
        <topology evidence="1">Multi-pass membrane protein</topology>
    </subcellularLocation>
</comment>
<dbReference type="Gene3D" id="3.90.70.10">
    <property type="entry name" value="Cysteine proteinases"/>
    <property type="match status" value="1"/>
</dbReference>
<dbReference type="InterPro" id="IPR011527">
    <property type="entry name" value="ABC1_TM_dom"/>
</dbReference>
<dbReference type="Gene3D" id="1.20.1560.10">
    <property type="entry name" value="ABC transporter type 1, transmembrane domain"/>
    <property type="match status" value="1"/>
</dbReference>
<keyword evidence="7 9" id="KW-0472">Membrane</keyword>
<dbReference type="InterPro" id="IPR005074">
    <property type="entry name" value="Peptidase_C39"/>
</dbReference>
<sequence length="746" mass="82752">MSDDKDSQHNNELNKPASKASALEEGSAHDEIATEFEASHYYASWIEAMLIVAKHYRLEYSAENVRLTASWRQDKPIGEVLRSIARQLGMTLKTSQLNVKELTPWRLPLVVQFSDGQIAVVETVDSDGNVGIVYSSDQGMKSSLSREELVQHVTVAVILRPAKSIPDARVDDYIKPYEKNWLRKIILRDLKPYGHVMLASLIANTLALAGIIFSRQVYDRVIPAESMPTLYVLFSGVLLALLFDFILRRSRVRITDLLGKRADMRASDRVFGHALRIRNTARPKSTGTFISQIRELEYVRELLTSTTVTAFADMPFFILFCFVFWYIAGSLVLVPIGAVVLMIIPGLLVQRKLRSLANDSMRESSLRSAMLVETVQGMEDIKTLQAEPRFQNQWNHYNAVTADMNLRLRYVTNSLSVWSQTVQTGVFATVVFFGAPMVMAGDLTTGSLVAASILASRMMAPMTQITQVLSKWQQAKVATESLNQIMERPVDNPEDTKRVHRASIRGSYQFTQAAFKYASEDRTPSLQVKKLSIAAGERIAILGRNGAGKSTLLQACSGLLEPQAGEVLLDGLSLVHIDPADVRRDVGLLSQNSRLFHGTIRDNLALGAPNATDQELLDALDISGANEFIRKLPDGLEHVILEGGNGLSGGQRQSLLLSRLIVRQPTVVLLDEPTASLDETTEKRFLQQLNAWLPGKTFIVATHRMSVLNLVERIVVVDNGQVVMDGTKSEILAKLSKKPAQAARTN</sequence>
<organism evidence="13 14">
    <name type="scientific">Halomonas colorata</name>
    <dbReference type="NCBI Taxonomy" id="2742615"/>
    <lineage>
        <taxon>Bacteria</taxon>
        <taxon>Pseudomonadati</taxon>
        <taxon>Pseudomonadota</taxon>
        <taxon>Gammaproteobacteria</taxon>
        <taxon>Oceanospirillales</taxon>
        <taxon>Halomonadaceae</taxon>
        <taxon>Halomonas</taxon>
    </lineage>
</organism>
<evidence type="ECO:0000313" key="13">
    <source>
        <dbReference type="EMBL" id="MBE0465129.1"/>
    </source>
</evidence>
<evidence type="ECO:0000256" key="7">
    <source>
        <dbReference type="ARBA" id="ARBA00023136"/>
    </source>
</evidence>
<evidence type="ECO:0000313" key="14">
    <source>
        <dbReference type="Proteomes" id="UP001645038"/>
    </source>
</evidence>
<evidence type="ECO:0000256" key="3">
    <source>
        <dbReference type="ARBA" id="ARBA00022741"/>
    </source>
</evidence>
<dbReference type="InterPro" id="IPR036640">
    <property type="entry name" value="ABC1_TM_sf"/>
</dbReference>
<dbReference type="PROSITE" id="PS50990">
    <property type="entry name" value="PEPTIDASE_C39"/>
    <property type="match status" value="1"/>
</dbReference>
<dbReference type="Pfam" id="PF00664">
    <property type="entry name" value="ABC_membrane"/>
    <property type="match status" value="1"/>
</dbReference>
<evidence type="ECO:0000256" key="6">
    <source>
        <dbReference type="ARBA" id="ARBA00022989"/>
    </source>
</evidence>
<feature type="domain" description="ABC transmembrane type-1" evidence="11">
    <location>
        <begin position="196"/>
        <end position="474"/>
    </location>
</feature>
<feature type="transmembrane region" description="Helical" evidence="9">
    <location>
        <begin position="193"/>
        <end position="218"/>
    </location>
</feature>
<evidence type="ECO:0000259" key="11">
    <source>
        <dbReference type="PROSITE" id="PS50929"/>
    </source>
</evidence>
<accession>A0ABR9G2M2</accession>
<dbReference type="InterPro" id="IPR039421">
    <property type="entry name" value="Type_1_exporter"/>
</dbReference>
<dbReference type="PANTHER" id="PTHR43394">
    <property type="entry name" value="ATP-DEPENDENT PERMEASE MDL1, MITOCHONDRIAL"/>
    <property type="match status" value="1"/>
</dbReference>
<feature type="domain" description="ABC transporter" evidence="10">
    <location>
        <begin position="508"/>
        <end position="744"/>
    </location>
</feature>
<evidence type="ECO:0000259" key="12">
    <source>
        <dbReference type="PROSITE" id="PS50990"/>
    </source>
</evidence>